<comment type="similarity">
    <text evidence="2 10">Belongs to the purine nucleoside phosphorylase YfiH/LACC1 family.</text>
</comment>
<name>A0ABY6GVV5_9GAMM</name>
<evidence type="ECO:0000256" key="5">
    <source>
        <dbReference type="ARBA" id="ARBA00022801"/>
    </source>
</evidence>
<evidence type="ECO:0000256" key="4">
    <source>
        <dbReference type="ARBA" id="ARBA00022723"/>
    </source>
</evidence>
<dbReference type="Proteomes" id="UP001163255">
    <property type="component" value="Chromosome"/>
</dbReference>
<protein>
    <recommendedName>
        <fullName evidence="10">Purine nucleoside phosphorylase</fullName>
    </recommendedName>
</protein>
<dbReference type="EMBL" id="CP103300">
    <property type="protein sequence ID" value="UYM16900.1"/>
    <property type="molecule type" value="Genomic_DNA"/>
</dbReference>
<evidence type="ECO:0000313" key="12">
    <source>
        <dbReference type="Proteomes" id="UP001163255"/>
    </source>
</evidence>
<evidence type="ECO:0000313" key="11">
    <source>
        <dbReference type="EMBL" id="UYM16900.1"/>
    </source>
</evidence>
<dbReference type="InterPro" id="IPR038371">
    <property type="entry name" value="Cu_polyphenol_OxRdtase_sf"/>
</dbReference>
<keyword evidence="4" id="KW-0479">Metal-binding</keyword>
<evidence type="ECO:0000256" key="3">
    <source>
        <dbReference type="ARBA" id="ARBA00022679"/>
    </source>
</evidence>
<dbReference type="InterPro" id="IPR011324">
    <property type="entry name" value="Cytotoxic_necrot_fac-like_cat"/>
</dbReference>
<dbReference type="PANTHER" id="PTHR30616:SF2">
    <property type="entry name" value="PURINE NUCLEOSIDE PHOSPHORYLASE LACC1"/>
    <property type="match status" value="1"/>
</dbReference>
<keyword evidence="12" id="KW-1185">Reference proteome</keyword>
<sequence length="254" mass="27905">MTFEHRYLIPDWPAPARVKACVTRRSGGVSKGNFSSFNLGMRSGDVPEHVLANRQQMREDFGWSIEPQWLNQVHGTQVVKASDSGEEQEGDAAWTDADGMPCTVLTADCLPVLFCDRKGSTVAAAHAGWKGLQAGVLENTLKAMPCPVSEVMVWLGPAISQKHFEVGPEVRSAFLDIDPEAEAAFIPGMGDRWHGDLYLLARQRLSAAGVTDIFGGGYCTFEQQQTFFSYRRDGKESGRLASVIWLEKIDPVAI</sequence>
<keyword evidence="6" id="KW-0862">Zinc</keyword>
<dbReference type="NCBIfam" id="TIGR00726">
    <property type="entry name" value="peptidoglycan editing factor PgeF"/>
    <property type="match status" value="1"/>
</dbReference>
<dbReference type="CDD" id="cd16833">
    <property type="entry name" value="YfiH"/>
    <property type="match status" value="1"/>
</dbReference>
<evidence type="ECO:0000256" key="10">
    <source>
        <dbReference type="RuleBase" id="RU361274"/>
    </source>
</evidence>
<comment type="catalytic activity">
    <reaction evidence="7">
        <text>adenosine + H2O + H(+) = inosine + NH4(+)</text>
        <dbReference type="Rhea" id="RHEA:24408"/>
        <dbReference type="ChEBI" id="CHEBI:15377"/>
        <dbReference type="ChEBI" id="CHEBI:15378"/>
        <dbReference type="ChEBI" id="CHEBI:16335"/>
        <dbReference type="ChEBI" id="CHEBI:17596"/>
        <dbReference type="ChEBI" id="CHEBI:28938"/>
        <dbReference type="EC" id="3.5.4.4"/>
    </reaction>
    <physiologicalReaction direction="left-to-right" evidence="7">
        <dbReference type="Rhea" id="RHEA:24409"/>
    </physiologicalReaction>
</comment>
<gene>
    <name evidence="11" type="primary">pgeF</name>
    <name evidence="11" type="ORF">NX720_02955</name>
</gene>
<evidence type="ECO:0000256" key="6">
    <source>
        <dbReference type="ARBA" id="ARBA00022833"/>
    </source>
</evidence>
<keyword evidence="5" id="KW-0378">Hydrolase</keyword>
<accession>A0ABY6GVV5</accession>
<organism evidence="11 12">
    <name type="scientific">Endozoicomonas euniceicola</name>
    <dbReference type="NCBI Taxonomy" id="1234143"/>
    <lineage>
        <taxon>Bacteria</taxon>
        <taxon>Pseudomonadati</taxon>
        <taxon>Pseudomonadota</taxon>
        <taxon>Gammaproteobacteria</taxon>
        <taxon>Oceanospirillales</taxon>
        <taxon>Endozoicomonadaceae</taxon>
        <taxon>Endozoicomonas</taxon>
    </lineage>
</organism>
<keyword evidence="3" id="KW-0808">Transferase</keyword>
<evidence type="ECO:0000256" key="7">
    <source>
        <dbReference type="ARBA" id="ARBA00047989"/>
    </source>
</evidence>
<dbReference type="RefSeq" id="WP_262599282.1">
    <property type="nucleotide sequence ID" value="NZ_CP103300.1"/>
</dbReference>
<dbReference type="InterPro" id="IPR003730">
    <property type="entry name" value="Cu_polyphenol_OxRdtase"/>
</dbReference>
<dbReference type="PANTHER" id="PTHR30616">
    <property type="entry name" value="UNCHARACTERIZED PROTEIN YFIH"/>
    <property type="match status" value="1"/>
</dbReference>
<proteinExistence type="inferred from homology"/>
<comment type="catalytic activity">
    <reaction evidence="9">
        <text>S-methyl-5'-thioadenosine + phosphate = 5-(methylsulfanyl)-alpha-D-ribose 1-phosphate + adenine</text>
        <dbReference type="Rhea" id="RHEA:11852"/>
        <dbReference type="ChEBI" id="CHEBI:16708"/>
        <dbReference type="ChEBI" id="CHEBI:17509"/>
        <dbReference type="ChEBI" id="CHEBI:43474"/>
        <dbReference type="ChEBI" id="CHEBI:58533"/>
        <dbReference type="EC" id="2.4.2.28"/>
    </reaction>
    <physiologicalReaction direction="left-to-right" evidence="9">
        <dbReference type="Rhea" id="RHEA:11853"/>
    </physiologicalReaction>
</comment>
<dbReference type="Gene3D" id="3.60.140.10">
    <property type="entry name" value="CNF1/YfiH-like putative cysteine hydrolases"/>
    <property type="match status" value="1"/>
</dbReference>
<dbReference type="Pfam" id="PF02578">
    <property type="entry name" value="Cu-oxidase_4"/>
    <property type="match status" value="1"/>
</dbReference>
<evidence type="ECO:0000256" key="1">
    <source>
        <dbReference type="ARBA" id="ARBA00000553"/>
    </source>
</evidence>
<dbReference type="SUPFAM" id="SSF64438">
    <property type="entry name" value="CNF1/YfiH-like putative cysteine hydrolases"/>
    <property type="match status" value="1"/>
</dbReference>
<comment type="catalytic activity">
    <reaction evidence="1">
        <text>inosine + phosphate = alpha-D-ribose 1-phosphate + hypoxanthine</text>
        <dbReference type="Rhea" id="RHEA:27646"/>
        <dbReference type="ChEBI" id="CHEBI:17368"/>
        <dbReference type="ChEBI" id="CHEBI:17596"/>
        <dbReference type="ChEBI" id="CHEBI:43474"/>
        <dbReference type="ChEBI" id="CHEBI:57720"/>
        <dbReference type="EC" id="2.4.2.1"/>
    </reaction>
    <physiologicalReaction direction="left-to-right" evidence="1">
        <dbReference type="Rhea" id="RHEA:27647"/>
    </physiologicalReaction>
</comment>
<reference evidence="11" key="1">
    <citation type="submission" date="2022-10" db="EMBL/GenBank/DDBJ databases">
        <title>Completed Genome Sequence of two octocoral isolated bacterium, Endozoicomonas euniceicola EF212T and Endozoicomonas gorgoniicola PS125T.</title>
        <authorList>
            <person name="Chiou Y.-J."/>
            <person name="Chen Y.-H."/>
        </authorList>
    </citation>
    <scope>NUCLEOTIDE SEQUENCE</scope>
    <source>
        <strain evidence="11">EF212</strain>
    </source>
</reference>
<evidence type="ECO:0000256" key="9">
    <source>
        <dbReference type="ARBA" id="ARBA00049893"/>
    </source>
</evidence>
<comment type="catalytic activity">
    <reaction evidence="8">
        <text>adenosine + phosphate = alpha-D-ribose 1-phosphate + adenine</text>
        <dbReference type="Rhea" id="RHEA:27642"/>
        <dbReference type="ChEBI" id="CHEBI:16335"/>
        <dbReference type="ChEBI" id="CHEBI:16708"/>
        <dbReference type="ChEBI" id="CHEBI:43474"/>
        <dbReference type="ChEBI" id="CHEBI:57720"/>
        <dbReference type="EC" id="2.4.2.1"/>
    </reaction>
    <physiologicalReaction direction="left-to-right" evidence="8">
        <dbReference type="Rhea" id="RHEA:27643"/>
    </physiologicalReaction>
</comment>
<evidence type="ECO:0000256" key="8">
    <source>
        <dbReference type="ARBA" id="ARBA00048968"/>
    </source>
</evidence>
<evidence type="ECO:0000256" key="2">
    <source>
        <dbReference type="ARBA" id="ARBA00007353"/>
    </source>
</evidence>